<dbReference type="PANTHER" id="PTHR42920">
    <property type="entry name" value="OS03G0707200 PROTEIN-RELATED"/>
    <property type="match status" value="1"/>
</dbReference>
<feature type="transmembrane region" description="Helical" evidence="6">
    <location>
        <begin position="170"/>
        <end position="193"/>
    </location>
</feature>
<feature type="domain" description="EamA" evidence="7">
    <location>
        <begin position="7"/>
        <end position="135"/>
    </location>
</feature>
<dbReference type="InterPro" id="IPR051258">
    <property type="entry name" value="Diverse_Substrate_Transporter"/>
</dbReference>
<feature type="domain" description="EamA" evidence="7">
    <location>
        <begin position="144"/>
        <end position="274"/>
    </location>
</feature>
<sequence length="285" mass="32364">MDFKKISDLLLVLVAIAWGSTFILVQNALQDIPPFSFLFIRFFLAFALMYIIFYKKISYNISTIKAAMFLGLFNFLAFSLQTYALLYEKSSIVAFVTGFYVVIVPFFAFLFFKKQIKTNVIIGAFLSLIGLYLLSNSSGFKLSFGITLTLLCDIFVALHILFTDIYSKKYNIFSLVTFQFLFVSLFSLIFTPFEHNKIIFSFDVFLAIFVTVIFATIFAYLVQTYAQRYTSPTKTAVIFTLEPVSAAIIGYFFGEILTLKQIIGGILVIAAILISEIGDKFKINE</sequence>
<evidence type="ECO:0000256" key="4">
    <source>
        <dbReference type="ARBA" id="ARBA00022989"/>
    </source>
</evidence>
<dbReference type="Pfam" id="PF00892">
    <property type="entry name" value="EamA"/>
    <property type="match status" value="2"/>
</dbReference>
<evidence type="ECO:0000256" key="2">
    <source>
        <dbReference type="ARBA" id="ARBA00022475"/>
    </source>
</evidence>
<gene>
    <name evidence="8" type="ORF">FE773_04115</name>
</gene>
<evidence type="ECO:0000256" key="3">
    <source>
        <dbReference type="ARBA" id="ARBA00022692"/>
    </source>
</evidence>
<feature type="transmembrane region" description="Helical" evidence="6">
    <location>
        <begin position="92"/>
        <end position="112"/>
    </location>
</feature>
<evidence type="ECO:0000313" key="9">
    <source>
        <dbReference type="Proteomes" id="UP000306825"/>
    </source>
</evidence>
<dbReference type="EMBL" id="CP040463">
    <property type="protein sequence ID" value="QCT94387.1"/>
    <property type="molecule type" value="Genomic_DNA"/>
</dbReference>
<feature type="transmembrane region" description="Helical" evidence="6">
    <location>
        <begin position="66"/>
        <end position="86"/>
    </location>
</feature>
<keyword evidence="9" id="KW-1185">Reference proteome</keyword>
<feature type="transmembrane region" description="Helical" evidence="6">
    <location>
        <begin position="119"/>
        <end position="136"/>
    </location>
</feature>
<protein>
    <submittedName>
        <fullName evidence="8">DMT family transporter</fullName>
    </submittedName>
</protein>
<evidence type="ECO:0000256" key="5">
    <source>
        <dbReference type="ARBA" id="ARBA00023136"/>
    </source>
</evidence>
<feature type="transmembrane region" description="Helical" evidence="6">
    <location>
        <begin position="9"/>
        <end position="29"/>
    </location>
</feature>
<keyword evidence="5 6" id="KW-0472">Membrane</keyword>
<dbReference type="InterPro" id="IPR000620">
    <property type="entry name" value="EamA_dom"/>
</dbReference>
<dbReference type="PANTHER" id="PTHR42920:SF5">
    <property type="entry name" value="EAMA DOMAIN-CONTAINING PROTEIN"/>
    <property type="match status" value="1"/>
</dbReference>
<name>A0ABX5VAJ5_9BACT</name>
<dbReference type="Proteomes" id="UP000306825">
    <property type="component" value="Chromosome"/>
</dbReference>
<dbReference type="RefSeq" id="WP_138323194.1">
    <property type="nucleotide sequence ID" value="NZ_CP040463.1"/>
</dbReference>
<feature type="transmembrane region" description="Helical" evidence="6">
    <location>
        <begin position="35"/>
        <end position="54"/>
    </location>
</feature>
<dbReference type="SUPFAM" id="SSF103481">
    <property type="entry name" value="Multidrug resistance efflux transporter EmrE"/>
    <property type="match status" value="2"/>
</dbReference>
<keyword evidence="4 6" id="KW-1133">Transmembrane helix</keyword>
<comment type="subcellular location">
    <subcellularLocation>
        <location evidence="1">Cell membrane</location>
        <topology evidence="1">Multi-pass membrane protein</topology>
    </subcellularLocation>
</comment>
<feature type="transmembrane region" description="Helical" evidence="6">
    <location>
        <begin position="199"/>
        <end position="222"/>
    </location>
</feature>
<accession>A0ABX5VAJ5</accession>
<feature type="transmembrane region" description="Helical" evidence="6">
    <location>
        <begin position="142"/>
        <end position="163"/>
    </location>
</feature>
<evidence type="ECO:0000259" key="7">
    <source>
        <dbReference type="Pfam" id="PF00892"/>
    </source>
</evidence>
<keyword evidence="2" id="KW-1003">Cell membrane</keyword>
<evidence type="ECO:0000256" key="6">
    <source>
        <dbReference type="SAM" id="Phobius"/>
    </source>
</evidence>
<evidence type="ECO:0000313" key="8">
    <source>
        <dbReference type="EMBL" id="QCT94387.1"/>
    </source>
</evidence>
<organism evidence="8 9">
    <name type="scientific">Caminibacter mediatlanticus TB-2</name>
    <dbReference type="NCBI Taxonomy" id="391592"/>
    <lineage>
        <taxon>Bacteria</taxon>
        <taxon>Pseudomonadati</taxon>
        <taxon>Campylobacterota</taxon>
        <taxon>Epsilonproteobacteria</taxon>
        <taxon>Nautiliales</taxon>
        <taxon>Nautiliaceae</taxon>
        <taxon>Caminibacter</taxon>
    </lineage>
</organism>
<evidence type="ECO:0000256" key="1">
    <source>
        <dbReference type="ARBA" id="ARBA00004651"/>
    </source>
</evidence>
<feature type="transmembrane region" description="Helical" evidence="6">
    <location>
        <begin position="234"/>
        <end position="253"/>
    </location>
</feature>
<dbReference type="InterPro" id="IPR037185">
    <property type="entry name" value="EmrE-like"/>
</dbReference>
<proteinExistence type="predicted"/>
<reference evidence="8 9" key="1">
    <citation type="submission" date="2019-05" db="EMBL/GenBank/DDBJ databases">
        <title>A comparative analysis of the Nautiliaceae.</title>
        <authorList>
            <person name="Grosche A."/>
            <person name="Smedile F."/>
            <person name="Vetriani C."/>
        </authorList>
    </citation>
    <scope>NUCLEOTIDE SEQUENCE [LARGE SCALE GENOMIC DNA]</scope>
    <source>
        <strain evidence="8 9">TB-2</strain>
    </source>
</reference>
<feature type="transmembrane region" description="Helical" evidence="6">
    <location>
        <begin position="259"/>
        <end position="278"/>
    </location>
</feature>
<keyword evidence="3 6" id="KW-0812">Transmembrane</keyword>